<dbReference type="AlphaFoldDB" id="A0A3S0R5S7"/>
<dbReference type="SUPFAM" id="SSF52540">
    <property type="entry name" value="P-loop containing nucleoside triphosphate hydrolases"/>
    <property type="match status" value="1"/>
</dbReference>
<keyword evidence="5" id="KW-0029">Amino-acid transport</keyword>
<protein>
    <submittedName>
        <fullName evidence="7">ABC transporter ATP-binding protein</fullName>
    </submittedName>
</protein>
<name>A0A3S0R5S7_9PROT</name>
<proteinExistence type="inferred from homology"/>
<evidence type="ECO:0000256" key="3">
    <source>
        <dbReference type="ARBA" id="ARBA00022741"/>
    </source>
</evidence>
<accession>A0A3S0R5S7</accession>
<dbReference type="RefSeq" id="WP_126619981.1">
    <property type="nucleotide sequence ID" value="NZ_JBHUCY010000063.1"/>
</dbReference>
<evidence type="ECO:0000313" key="8">
    <source>
        <dbReference type="Proteomes" id="UP000277007"/>
    </source>
</evidence>
<dbReference type="GO" id="GO:0005524">
    <property type="term" value="F:ATP binding"/>
    <property type="evidence" value="ECO:0007669"/>
    <property type="project" value="UniProtKB-KW"/>
</dbReference>
<reference evidence="7 8" key="1">
    <citation type="submission" date="2018-12" db="EMBL/GenBank/DDBJ databases">
        <authorList>
            <person name="Yang Y."/>
        </authorList>
    </citation>
    <scope>NUCLEOTIDE SEQUENCE [LARGE SCALE GENOMIC DNA]</scope>
    <source>
        <strain evidence="7 8">L-25-5w-1</strain>
    </source>
</reference>
<evidence type="ECO:0000256" key="1">
    <source>
        <dbReference type="ARBA" id="ARBA00005417"/>
    </source>
</evidence>
<dbReference type="PANTHER" id="PTHR43820">
    <property type="entry name" value="HIGH-AFFINITY BRANCHED-CHAIN AMINO ACID TRANSPORT ATP-BINDING PROTEIN LIVF"/>
    <property type="match status" value="1"/>
</dbReference>
<dbReference type="InterPro" id="IPR003593">
    <property type="entry name" value="AAA+_ATPase"/>
</dbReference>
<evidence type="ECO:0000259" key="6">
    <source>
        <dbReference type="PROSITE" id="PS50893"/>
    </source>
</evidence>
<keyword evidence="3" id="KW-0547">Nucleotide-binding</keyword>
<dbReference type="GO" id="GO:0016887">
    <property type="term" value="F:ATP hydrolysis activity"/>
    <property type="evidence" value="ECO:0007669"/>
    <property type="project" value="InterPro"/>
</dbReference>
<dbReference type="Pfam" id="PF00005">
    <property type="entry name" value="ABC_tran"/>
    <property type="match status" value="1"/>
</dbReference>
<keyword evidence="4 7" id="KW-0067">ATP-binding</keyword>
<organism evidence="7 8">
    <name type="scientific">Azospirillum griseum</name>
    <dbReference type="NCBI Taxonomy" id="2496639"/>
    <lineage>
        <taxon>Bacteria</taxon>
        <taxon>Pseudomonadati</taxon>
        <taxon>Pseudomonadota</taxon>
        <taxon>Alphaproteobacteria</taxon>
        <taxon>Rhodospirillales</taxon>
        <taxon>Azospirillaceae</taxon>
        <taxon>Azospirillum</taxon>
    </lineage>
</organism>
<keyword evidence="2" id="KW-0813">Transport</keyword>
<dbReference type="InterPro" id="IPR052156">
    <property type="entry name" value="BCAA_Transport_ATP-bd_LivF"/>
</dbReference>
<dbReference type="Gene3D" id="3.40.50.300">
    <property type="entry name" value="P-loop containing nucleotide triphosphate hydrolases"/>
    <property type="match status" value="1"/>
</dbReference>
<gene>
    <name evidence="7" type="ORF">EJ903_23300</name>
</gene>
<keyword evidence="8" id="KW-1185">Reference proteome</keyword>
<comment type="similarity">
    <text evidence="1">Belongs to the ABC transporter superfamily.</text>
</comment>
<evidence type="ECO:0000256" key="2">
    <source>
        <dbReference type="ARBA" id="ARBA00022448"/>
    </source>
</evidence>
<dbReference type="InterPro" id="IPR003439">
    <property type="entry name" value="ABC_transporter-like_ATP-bd"/>
</dbReference>
<dbReference type="CDD" id="cd03224">
    <property type="entry name" value="ABC_TM1139_LivF_branched"/>
    <property type="match status" value="1"/>
</dbReference>
<sequence>MTTPAATPILTLSDIVAGYGKMTILNGTSFSVPRGSITTVIGPNGAGKSTVFKTIFGLLNAREGRVTFDGRDVTNRPPRDLLEAGICYIPQGRNIFPELSVRHNIELGTVAAGRGITDLPARIDAALDRFPILRQKADQQASTLSGGQQKQLEIVRGLLLDPKLILIDEPSIGLSPMMVAETFQILLEQRDKGVSVLMIEQNARSALAMSDYGLVLELGQTRMFDTAPAILADPRVGQLFLGGGFASDASEAA</sequence>
<dbReference type="EMBL" id="RXMA01000035">
    <property type="protein sequence ID" value="RTR15098.1"/>
    <property type="molecule type" value="Genomic_DNA"/>
</dbReference>
<dbReference type="Proteomes" id="UP000277007">
    <property type="component" value="Unassembled WGS sequence"/>
</dbReference>
<dbReference type="GO" id="GO:0015658">
    <property type="term" value="F:branched-chain amino acid transmembrane transporter activity"/>
    <property type="evidence" value="ECO:0007669"/>
    <property type="project" value="TreeGrafter"/>
</dbReference>
<dbReference type="InterPro" id="IPR027417">
    <property type="entry name" value="P-loop_NTPase"/>
</dbReference>
<dbReference type="PANTHER" id="PTHR43820:SF6">
    <property type="entry name" value="ABC TRANSPORTER ATP-BINDING PROTEIN"/>
    <property type="match status" value="1"/>
</dbReference>
<evidence type="ECO:0000256" key="4">
    <source>
        <dbReference type="ARBA" id="ARBA00022840"/>
    </source>
</evidence>
<dbReference type="OrthoDB" id="9775250at2"/>
<dbReference type="PROSITE" id="PS50893">
    <property type="entry name" value="ABC_TRANSPORTER_2"/>
    <property type="match status" value="1"/>
</dbReference>
<dbReference type="GO" id="GO:0015807">
    <property type="term" value="P:L-amino acid transport"/>
    <property type="evidence" value="ECO:0007669"/>
    <property type="project" value="TreeGrafter"/>
</dbReference>
<evidence type="ECO:0000256" key="5">
    <source>
        <dbReference type="ARBA" id="ARBA00022970"/>
    </source>
</evidence>
<dbReference type="SMART" id="SM00382">
    <property type="entry name" value="AAA"/>
    <property type="match status" value="1"/>
</dbReference>
<comment type="caution">
    <text evidence="7">The sequence shown here is derived from an EMBL/GenBank/DDBJ whole genome shotgun (WGS) entry which is preliminary data.</text>
</comment>
<feature type="domain" description="ABC transporter" evidence="6">
    <location>
        <begin position="10"/>
        <end position="243"/>
    </location>
</feature>
<evidence type="ECO:0000313" key="7">
    <source>
        <dbReference type="EMBL" id="RTR15098.1"/>
    </source>
</evidence>